<comment type="function">
    <text evidence="1">Alpha-L-fucosidase is responsible for hydrolyzing the alpha-1,6-linked fucose joined to the reducing-end N-acetylglucosamine of the carbohydrate moieties of glycoproteins.</text>
</comment>
<keyword evidence="4 8" id="KW-0732">Signal</keyword>
<dbReference type="InterPro" id="IPR016286">
    <property type="entry name" value="FUC_metazoa-typ"/>
</dbReference>
<dbReference type="InterPro" id="IPR057739">
    <property type="entry name" value="Glyco_hydro_29_N"/>
</dbReference>
<sequence>MKRILFLLLLAASASAQSYQPAPENLEARKWFQDARYGLFIHWGVYSILGDGEWVMNNQNITVPVYEKLPRFFNPTAFDAKKWVQVAKSAGMKYITITSKHHDGFAMWHSKVSKYNIVDATPYGKDVLKALADECEKEGIKLFFYHSHLDWHSPDYFPRGKTGRNLGRPESGDFDKYLQYMDAQLTELLSGQYGKIAGIWFDGWWDQAVDEHEKNERKTNIDWKLRRTYDLIHKLQPAALIGNNHHVTPFEGEDFQMFERDLPGQNQFGYNTSTISQLPLETCETLNGAWGFELKDQRYKSPEQIVRYLVNAAGRNANLLLNVGPMPNGEIQPEFVERLAAAGKWLQANGETIYGTRGGIVPPQDWGVSTRKGDGLHYFHILKKPATSYLFIPNVTAKIGSIQTYEGKKPLKFKQQPEGLFVYLDGISTDNWDTILEVRTK</sequence>
<evidence type="ECO:0000256" key="6">
    <source>
        <dbReference type="ARBA" id="ARBA00023295"/>
    </source>
</evidence>
<dbReference type="Proteomes" id="UP000198901">
    <property type="component" value="Unassembled WGS sequence"/>
</dbReference>
<evidence type="ECO:0000256" key="3">
    <source>
        <dbReference type="ARBA" id="ARBA00012662"/>
    </source>
</evidence>
<evidence type="ECO:0000256" key="8">
    <source>
        <dbReference type="SAM" id="SignalP"/>
    </source>
</evidence>
<reference evidence="10 11" key="1">
    <citation type="submission" date="2016-10" db="EMBL/GenBank/DDBJ databases">
        <authorList>
            <person name="de Groot N.N."/>
        </authorList>
    </citation>
    <scope>NUCLEOTIDE SEQUENCE [LARGE SCALE GENOMIC DNA]</scope>
    <source>
        <strain evidence="10 11">DSM 21668</strain>
    </source>
</reference>
<feature type="chain" id="PRO_5011787537" description="alpha-L-fucosidase" evidence="8">
    <location>
        <begin position="19"/>
        <end position="441"/>
    </location>
</feature>
<keyword evidence="6" id="KW-0326">Glycosidase</keyword>
<dbReference type="InterPro" id="IPR000933">
    <property type="entry name" value="Glyco_hydro_29"/>
</dbReference>
<dbReference type="SUPFAM" id="SSF51445">
    <property type="entry name" value="(Trans)glycosidases"/>
    <property type="match status" value="1"/>
</dbReference>
<dbReference type="GO" id="GO:0005764">
    <property type="term" value="C:lysosome"/>
    <property type="evidence" value="ECO:0007669"/>
    <property type="project" value="TreeGrafter"/>
</dbReference>
<dbReference type="EC" id="3.2.1.51" evidence="3"/>
<dbReference type="GO" id="GO:0006004">
    <property type="term" value="P:fucose metabolic process"/>
    <property type="evidence" value="ECO:0007669"/>
    <property type="project" value="InterPro"/>
</dbReference>
<evidence type="ECO:0000256" key="5">
    <source>
        <dbReference type="ARBA" id="ARBA00022801"/>
    </source>
</evidence>
<proteinExistence type="inferred from homology"/>
<dbReference type="OrthoDB" id="107551at2"/>
<evidence type="ECO:0000256" key="7">
    <source>
        <dbReference type="PIRSR" id="PIRSR001092-1"/>
    </source>
</evidence>
<dbReference type="STRING" id="563176.SAMN04488090_3177"/>
<evidence type="ECO:0000313" key="11">
    <source>
        <dbReference type="Proteomes" id="UP000198901"/>
    </source>
</evidence>
<dbReference type="EMBL" id="FNGS01000006">
    <property type="protein sequence ID" value="SDM35009.1"/>
    <property type="molecule type" value="Genomic_DNA"/>
</dbReference>
<evidence type="ECO:0000256" key="4">
    <source>
        <dbReference type="ARBA" id="ARBA00022729"/>
    </source>
</evidence>
<dbReference type="Pfam" id="PF01120">
    <property type="entry name" value="Alpha_L_fucos"/>
    <property type="match status" value="1"/>
</dbReference>
<accession>A0A1G9SHV3</accession>
<evidence type="ECO:0000256" key="1">
    <source>
        <dbReference type="ARBA" id="ARBA00004071"/>
    </source>
</evidence>
<dbReference type="AlphaFoldDB" id="A0A1G9SHV3"/>
<organism evidence="10 11">
    <name type="scientific">Siphonobacter aquaeclarae</name>
    <dbReference type="NCBI Taxonomy" id="563176"/>
    <lineage>
        <taxon>Bacteria</taxon>
        <taxon>Pseudomonadati</taxon>
        <taxon>Bacteroidota</taxon>
        <taxon>Cytophagia</taxon>
        <taxon>Cytophagales</taxon>
        <taxon>Cytophagaceae</taxon>
        <taxon>Siphonobacter</taxon>
    </lineage>
</organism>
<keyword evidence="11" id="KW-1185">Reference proteome</keyword>
<feature type="site" description="May be important for catalysis" evidence="7">
    <location>
        <position position="283"/>
    </location>
</feature>
<evidence type="ECO:0000313" key="10">
    <source>
        <dbReference type="EMBL" id="SDM35009.1"/>
    </source>
</evidence>
<dbReference type="SMART" id="SM00812">
    <property type="entry name" value="Alpha_L_fucos"/>
    <property type="match status" value="1"/>
</dbReference>
<name>A0A1G9SHV3_9BACT</name>
<dbReference type="PRINTS" id="PR00741">
    <property type="entry name" value="GLHYDRLASE29"/>
</dbReference>
<keyword evidence="5" id="KW-0378">Hydrolase</keyword>
<dbReference type="PIRSF" id="PIRSF001092">
    <property type="entry name" value="Alpha-L-fucosidase"/>
    <property type="match status" value="1"/>
</dbReference>
<feature type="domain" description="Glycoside hydrolase family 29 N-terminal" evidence="9">
    <location>
        <begin position="11"/>
        <end position="351"/>
    </location>
</feature>
<dbReference type="RefSeq" id="WP_093204308.1">
    <property type="nucleotide sequence ID" value="NZ_FNGS01000006.1"/>
</dbReference>
<evidence type="ECO:0000256" key="2">
    <source>
        <dbReference type="ARBA" id="ARBA00007951"/>
    </source>
</evidence>
<dbReference type="PANTHER" id="PTHR10030">
    <property type="entry name" value="ALPHA-L-FUCOSIDASE"/>
    <property type="match status" value="1"/>
</dbReference>
<comment type="similarity">
    <text evidence="2">Belongs to the glycosyl hydrolase 29 family.</text>
</comment>
<protein>
    <recommendedName>
        <fullName evidence="3">alpha-L-fucosidase</fullName>
        <ecNumber evidence="3">3.2.1.51</ecNumber>
    </recommendedName>
</protein>
<dbReference type="PANTHER" id="PTHR10030:SF37">
    <property type="entry name" value="ALPHA-L-FUCOSIDASE-RELATED"/>
    <property type="match status" value="1"/>
</dbReference>
<feature type="signal peptide" evidence="8">
    <location>
        <begin position="1"/>
        <end position="18"/>
    </location>
</feature>
<dbReference type="InterPro" id="IPR017853">
    <property type="entry name" value="GH"/>
</dbReference>
<dbReference type="GO" id="GO:0004560">
    <property type="term" value="F:alpha-L-fucosidase activity"/>
    <property type="evidence" value="ECO:0007669"/>
    <property type="project" value="InterPro"/>
</dbReference>
<evidence type="ECO:0000259" key="9">
    <source>
        <dbReference type="Pfam" id="PF01120"/>
    </source>
</evidence>
<gene>
    <name evidence="10" type="ORF">SAMN04488090_3177</name>
</gene>
<dbReference type="GO" id="GO:0016139">
    <property type="term" value="P:glycoside catabolic process"/>
    <property type="evidence" value="ECO:0007669"/>
    <property type="project" value="TreeGrafter"/>
</dbReference>
<dbReference type="Gene3D" id="3.20.20.80">
    <property type="entry name" value="Glycosidases"/>
    <property type="match status" value="1"/>
</dbReference>